<dbReference type="RefSeq" id="WP_015439830.1">
    <property type="nucleotide sequence ID" value="NC_020520.1"/>
</dbReference>
<dbReference type="Pfam" id="PF02739">
    <property type="entry name" value="5_3_exonuc_N"/>
    <property type="match status" value="1"/>
</dbReference>
<keyword evidence="9" id="KW-1185">Reference proteome</keyword>
<keyword evidence="4" id="KW-0238">DNA-binding</keyword>
<keyword evidence="1" id="KW-0540">Nuclease</keyword>
<feature type="domain" description="5'-3' exonuclease" evidence="7">
    <location>
        <begin position="1"/>
        <end position="261"/>
    </location>
</feature>
<dbReference type="Pfam" id="PF01367">
    <property type="entry name" value="5_3_exonuc"/>
    <property type="match status" value="1"/>
</dbReference>
<dbReference type="InterPro" id="IPR020045">
    <property type="entry name" value="DNA_polI_H3TH"/>
</dbReference>
<evidence type="ECO:0000256" key="6">
    <source>
        <dbReference type="ARBA" id="ARBA00050026"/>
    </source>
</evidence>
<dbReference type="Gene3D" id="1.10.150.20">
    <property type="entry name" value="5' to 3' exonuclease, C-terminal subdomain"/>
    <property type="match status" value="1"/>
</dbReference>
<dbReference type="InterPro" id="IPR020046">
    <property type="entry name" value="5-3_exonucl_a-hlix_arch_N"/>
</dbReference>
<dbReference type="InterPro" id="IPR036279">
    <property type="entry name" value="5-3_exonuclease_C_sf"/>
</dbReference>
<dbReference type="OrthoDB" id="9806424at2"/>
<dbReference type="GO" id="GO:0008409">
    <property type="term" value="F:5'-3' exonuclease activity"/>
    <property type="evidence" value="ECO:0007669"/>
    <property type="project" value="InterPro"/>
</dbReference>
<evidence type="ECO:0000256" key="4">
    <source>
        <dbReference type="ARBA" id="ARBA00023125"/>
    </source>
</evidence>
<dbReference type="InterPro" id="IPR008918">
    <property type="entry name" value="HhH2"/>
</dbReference>
<dbReference type="InterPro" id="IPR038969">
    <property type="entry name" value="FEN"/>
</dbReference>
<dbReference type="Gene3D" id="3.40.50.1010">
    <property type="entry name" value="5'-nuclease"/>
    <property type="match status" value="1"/>
</dbReference>
<organism evidence="8 9">
    <name type="scientific">Ilumatobacter coccineus (strain NBRC 103263 / KCTC 29153 / YM16-304)</name>
    <dbReference type="NCBI Taxonomy" id="1313172"/>
    <lineage>
        <taxon>Bacteria</taxon>
        <taxon>Bacillati</taxon>
        <taxon>Actinomycetota</taxon>
        <taxon>Acidimicrobiia</taxon>
        <taxon>Acidimicrobiales</taxon>
        <taxon>Ilumatobacteraceae</taxon>
        <taxon>Ilumatobacter</taxon>
    </lineage>
</organism>
<dbReference type="SMART" id="SM00475">
    <property type="entry name" value="53EXOc"/>
    <property type="match status" value="1"/>
</dbReference>
<proteinExistence type="predicted"/>
<dbReference type="KEGG" id="aym:YM304_02680"/>
<dbReference type="GO" id="GO:0003677">
    <property type="term" value="F:DNA binding"/>
    <property type="evidence" value="ECO:0007669"/>
    <property type="project" value="UniProtKB-KW"/>
</dbReference>
<dbReference type="CDD" id="cd09898">
    <property type="entry name" value="H3TH_53EXO"/>
    <property type="match status" value="1"/>
</dbReference>
<dbReference type="SMART" id="SM00279">
    <property type="entry name" value="HhH2"/>
    <property type="match status" value="1"/>
</dbReference>
<dbReference type="GO" id="GO:0033567">
    <property type="term" value="P:DNA replication, Okazaki fragment processing"/>
    <property type="evidence" value="ECO:0007669"/>
    <property type="project" value="InterPro"/>
</dbReference>
<dbReference type="SUPFAM" id="SSF47807">
    <property type="entry name" value="5' to 3' exonuclease, C-terminal subdomain"/>
    <property type="match status" value="1"/>
</dbReference>
<evidence type="ECO:0000256" key="2">
    <source>
        <dbReference type="ARBA" id="ARBA00022801"/>
    </source>
</evidence>
<protein>
    <recommendedName>
        <fullName evidence="6">5'-3' exonuclease</fullName>
    </recommendedName>
</protein>
<dbReference type="PANTHER" id="PTHR42646">
    <property type="entry name" value="FLAP ENDONUCLEASE XNI"/>
    <property type="match status" value="1"/>
</dbReference>
<dbReference type="GO" id="GO:0017108">
    <property type="term" value="F:5'-flap endonuclease activity"/>
    <property type="evidence" value="ECO:0007669"/>
    <property type="project" value="InterPro"/>
</dbReference>
<accession>A0A6C7E287</accession>
<keyword evidence="3 8" id="KW-0269">Exonuclease</keyword>
<dbReference type="PANTHER" id="PTHR42646:SF2">
    <property type="entry name" value="5'-3' EXONUCLEASE FAMILY PROTEIN"/>
    <property type="match status" value="1"/>
</dbReference>
<evidence type="ECO:0000256" key="1">
    <source>
        <dbReference type="ARBA" id="ARBA00022722"/>
    </source>
</evidence>
<evidence type="ECO:0000256" key="3">
    <source>
        <dbReference type="ARBA" id="ARBA00022839"/>
    </source>
</evidence>
<comment type="function">
    <text evidence="5">5'-3' exonuclease acting preferentially on double-stranded DNA.</text>
</comment>
<gene>
    <name evidence="8" type="ORF">YM304_02680</name>
</gene>
<keyword evidence="2" id="KW-0378">Hydrolase</keyword>
<dbReference type="InterPro" id="IPR029060">
    <property type="entry name" value="PIN-like_dom_sf"/>
</dbReference>
<evidence type="ECO:0000256" key="5">
    <source>
        <dbReference type="ARBA" id="ARBA00049957"/>
    </source>
</evidence>
<dbReference type="EMBL" id="AP012057">
    <property type="protein sequence ID" value="BAN00582.1"/>
    <property type="molecule type" value="Genomic_DNA"/>
</dbReference>
<dbReference type="Proteomes" id="UP000011863">
    <property type="component" value="Chromosome"/>
</dbReference>
<dbReference type="AlphaFoldDB" id="A0A6C7E287"/>
<evidence type="ECO:0000259" key="7">
    <source>
        <dbReference type="SMART" id="SM00475"/>
    </source>
</evidence>
<reference evidence="8 9" key="1">
    <citation type="journal article" date="2013" name="Int. J. Syst. Evol. Microbiol.">
        <title>Ilumatobacter nonamiense sp. nov. and Ilumatobacter coccineum sp. nov., isolated from seashore sand.</title>
        <authorList>
            <person name="Matsumoto A."/>
            <person name="Kasai H."/>
            <person name="Matsuo Y."/>
            <person name="Shizuri Y."/>
            <person name="Ichikawa N."/>
            <person name="Fujita N."/>
            <person name="Omura S."/>
            <person name="Takahashi Y."/>
        </authorList>
    </citation>
    <scope>NUCLEOTIDE SEQUENCE [LARGE SCALE GENOMIC DNA]</scope>
    <source>
        <strain evidence="9">NBRC 103263 / KCTC 29153 / YM16-304</strain>
    </source>
</reference>
<dbReference type="InterPro" id="IPR002421">
    <property type="entry name" value="5-3_exonuclease"/>
</dbReference>
<evidence type="ECO:0000313" key="9">
    <source>
        <dbReference type="Proteomes" id="UP000011863"/>
    </source>
</evidence>
<dbReference type="SUPFAM" id="SSF88723">
    <property type="entry name" value="PIN domain-like"/>
    <property type="match status" value="1"/>
</dbReference>
<evidence type="ECO:0000313" key="8">
    <source>
        <dbReference type="EMBL" id="BAN00582.1"/>
    </source>
</evidence>
<name>A0A6C7E287_ILUCY</name>
<sequence length="289" mass="30490">MRVHLVDGTYELFRQHFGSAARHSDSHPMAAAAGVVTSTLALIDDGATHVAVASDHTIESFRNDLYHGYKDGEGMDPAILDQIPVMEDALEAAGFTVWRMVSHEADDALAAAAAVAAADERVDQVLIVTPDKDLGQCVVGDRVVQFDRRKREIIDEAGVVAKFGVGPASIPDYLGLVGDSADGFPGLPGWGAKSASLVLAKYGHIEDIPASAGQWDVPGLRGAAKLSATLQAQLDDALLFRKIATVDVDLDVGSVDDWEWHGPSPELAALGEQIGAPGLIDHANDVASR</sequence>